<dbReference type="RefSeq" id="WP_089886287.1">
    <property type="nucleotide sequence ID" value="NZ_FNGV01000002.1"/>
</dbReference>
<dbReference type="STRING" id="192904.SAMN04488514_10215"/>
<evidence type="ECO:0000313" key="2">
    <source>
        <dbReference type="Proteomes" id="UP000199440"/>
    </source>
</evidence>
<dbReference type="EMBL" id="FNGV01000002">
    <property type="protein sequence ID" value="SDL59844.1"/>
    <property type="molecule type" value="Genomic_DNA"/>
</dbReference>
<proteinExistence type="predicted"/>
<organism evidence="1 2">
    <name type="scientific">Kriegella aquimaris</name>
    <dbReference type="NCBI Taxonomy" id="192904"/>
    <lineage>
        <taxon>Bacteria</taxon>
        <taxon>Pseudomonadati</taxon>
        <taxon>Bacteroidota</taxon>
        <taxon>Flavobacteriia</taxon>
        <taxon>Flavobacteriales</taxon>
        <taxon>Flavobacteriaceae</taxon>
        <taxon>Kriegella</taxon>
    </lineage>
</organism>
<gene>
    <name evidence="1" type="ORF">SAMN04488514_10215</name>
</gene>
<keyword evidence="2" id="KW-1185">Reference proteome</keyword>
<protein>
    <recommendedName>
        <fullName evidence="3">HNH endonuclease</fullName>
    </recommendedName>
</protein>
<dbReference type="Proteomes" id="UP000199440">
    <property type="component" value="Unassembled WGS sequence"/>
</dbReference>
<evidence type="ECO:0008006" key="3">
    <source>
        <dbReference type="Google" id="ProtNLM"/>
    </source>
</evidence>
<name>A0A1G9LDA0_9FLAO</name>
<evidence type="ECO:0000313" key="1">
    <source>
        <dbReference type="EMBL" id="SDL59844.1"/>
    </source>
</evidence>
<accession>A0A1G9LDA0</accession>
<sequence length="305" mass="35933">MIFLNPESFKIKSAKHQHLKEMLDLLFIRIDKIDNDCVKSWFDFFVNDYLEVLISGDINAAYELSARLNSEVSGSSFLLKYVKQVFNYDWFIYKTKTRYSGYDLAKNLDATTCTYCNRNYTVTVASKNGNKITRPQFDHYLDKSRHPFLALSFYNLIPSCSICNSSVKHGLEFSLNKHAHPYLDESINNFRFSYEYSNDPYHKNGLKIKTEVHQDWYVKNLLTDLKIDEIYNAHTDILFELLKIKQSYSDKYLSILEKEVLNGLKVSRSEVYRLAFGVFYDEPDFDKRPFSKFKKDILKELNIIT</sequence>
<dbReference type="Gene3D" id="1.10.30.50">
    <property type="match status" value="1"/>
</dbReference>
<dbReference type="AlphaFoldDB" id="A0A1G9LDA0"/>
<reference evidence="1 2" key="1">
    <citation type="submission" date="2016-10" db="EMBL/GenBank/DDBJ databases">
        <authorList>
            <person name="de Groot N.N."/>
        </authorList>
    </citation>
    <scope>NUCLEOTIDE SEQUENCE [LARGE SCALE GENOMIC DNA]</scope>
    <source>
        <strain evidence="1 2">DSM 19886</strain>
    </source>
</reference>
<dbReference type="OrthoDB" id="9816185at2"/>